<dbReference type="OrthoDB" id="7268348at2"/>
<dbReference type="RefSeq" id="WP_014102994.1">
    <property type="nucleotide sequence ID" value="NC_016026.1"/>
</dbReference>
<sequence length="286" mass="32133">MVDSVDNLRREIDDLDNNLHDLLMKRADLVQKIGEEKRRNKVQVIQPDREAVMIRRLMDRHHGALPRNAVVRIWRELVGAVSLLQTDVKVIVCASDDQMTEAWDMAKNYFGSVVPMQKMANPMNALSMVKEGEVTFAVLPWPDDQDPKPWWAYMRGESPEKIAHIVASLPYGSGVDSRTRPGFKALVVGCLKFNDSGHDHSFLFLDLDDSISRARIVDRLKTMGMTPLSLLSRKGHPGLERTQHFVEVDRYIANGDMTGQILATLDNPDGTCICLGGYPVIPALES</sequence>
<dbReference type="eggNOG" id="COG1605">
    <property type="taxonomic scope" value="Bacteria"/>
</dbReference>
<feature type="coiled-coil region" evidence="2">
    <location>
        <begin position="5"/>
        <end position="32"/>
    </location>
</feature>
<feature type="domain" description="Chorismate mutase" evidence="3">
    <location>
        <begin position="1"/>
        <end position="89"/>
    </location>
</feature>
<dbReference type="InterPro" id="IPR036263">
    <property type="entry name" value="Chorismate_II_sf"/>
</dbReference>
<keyword evidence="2" id="KW-0175">Coiled coil</keyword>
<dbReference type="HOGENOM" id="CLU_065776_0_0_5"/>
<dbReference type="GO" id="GO:0046417">
    <property type="term" value="P:chorismate metabolic process"/>
    <property type="evidence" value="ECO:0007669"/>
    <property type="project" value="InterPro"/>
</dbReference>
<evidence type="ECO:0000256" key="2">
    <source>
        <dbReference type="SAM" id="Coils"/>
    </source>
</evidence>
<dbReference type="EC" id="5.4.99.5" evidence="1"/>
<dbReference type="KEGG" id="mai:MICA_1453"/>
<evidence type="ECO:0000256" key="1">
    <source>
        <dbReference type="ARBA" id="ARBA00012404"/>
    </source>
</evidence>
<dbReference type="STRING" id="856793.MICA_1453"/>
<name>G2KNC3_MICAA</name>
<proteinExistence type="predicted"/>
<keyword evidence="5" id="KW-1185">Reference proteome</keyword>
<organism evidence="4 5">
    <name type="scientific">Micavibrio aeruginosavorus (strain ARL-13)</name>
    <dbReference type="NCBI Taxonomy" id="856793"/>
    <lineage>
        <taxon>Bacteria</taxon>
        <taxon>Pseudomonadati</taxon>
        <taxon>Bdellovibrionota</taxon>
        <taxon>Bdellovibrionia</taxon>
        <taxon>Bdellovibrionales</taxon>
        <taxon>Pseudobdellovibrionaceae</taxon>
        <taxon>Micavibrio</taxon>
    </lineage>
</organism>
<evidence type="ECO:0000313" key="4">
    <source>
        <dbReference type="EMBL" id="AEP09771.1"/>
    </source>
</evidence>
<reference evidence="4 5" key="1">
    <citation type="journal article" date="2011" name="BMC Genomics">
        <title>Genomic insights into an obligate epibiotic bacterial predator: Micavibrio aeruginosavorus ARL-13.</title>
        <authorList>
            <person name="Wang Z."/>
            <person name="Kadouri D."/>
            <person name="Wu M."/>
        </authorList>
    </citation>
    <scope>NUCLEOTIDE SEQUENCE [LARGE SCALE GENOMIC DNA]</scope>
    <source>
        <strain evidence="4 5">ARL-13</strain>
    </source>
</reference>
<accession>G2KNC3</accession>
<dbReference type="Pfam" id="PF01817">
    <property type="entry name" value="CM_2"/>
    <property type="match status" value="1"/>
</dbReference>
<gene>
    <name evidence="4" type="ordered locus">MICA_1453</name>
</gene>
<dbReference type="InterPro" id="IPR002701">
    <property type="entry name" value="CM_II_prokaryot"/>
</dbReference>
<dbReference type="AlphaFoldDB" id="G2KNC3"/>
<dbReference type="SMART" id="SM00830">
    <property type="entry name" value="CM_2"/>
    <property type="match status" value="1"/>
</dbReference>
<dbReference type="InterPro" id="IPR036979">
    <property type="entry name" value="CM_dom_sf"/>
</dbReference>
<protein>
    <recommendedName>
        <fullName evidence="1">chorismate mutase</fullName>
        <ecNumber evidence="1">5.4.99.5</ecNumber>
    </recommendedName>
</protein>
<dbReference type="Gene3D" id="1.20.59.10">
    <property type="entry name" value="Chorismate mutase"/>
    <property type="match status" value="1"/>
</dbReference>
<dbReference type="EMBL" id="CP002382">
    <property type="protein sequence ID" value="AEP09771.1"/>
    <property type="molecule type" value="Genomic_DNA"/>
</dbReference>
<evidence type="ECO:0000313" key="5">
    <source>
        <dbReference type="Proteomes" id="UP000009286"/>
    </source>
</evidence>
<dbReference type="Proteomes" id="UP000009286">
    <property type="component" value="Chromosome"/>
</dbReference>
<dbReference type="SUPFAM" id="SSF48600">
    <property type="entry name" value="Chorismate mutase II"/>
    <property type="match status" value="1"/>
</dbReference>
<evidence type="ECO:0000259" key="3">
    <source>
        <dbReference type="PROSITE" id="PS51168"/>
    </source>
</evidence>
<dbReference type="PROSITE" id="PS51168">
    <property type="entry name" value="CHORISMATE_MUT_2"/>
    <property type="match status" value="1"/>
</dbReference>
<dbReference type="GO" id="GO:0004106">
    <property type="term" value="F:chorismate mutase activity"/>
    <property type="evidence" value="ECO:0007669"/>
    <property type="project" value="UniProtKB-EC"/>
</dbReference>